<evidence type="ECO:0000259" key="10">
    <source>
        <dbReference type="Pfam" id="PF02449"/>
    </source>
</evidence>
<comment type="caution">
    <text evidence="13">The sequence shown here is derived from an EMBL/GenBank/DDBJ whole genome shotgun (WGS) entry which is preliminary data.</text>
</comment>
<evidence type="ECO:0000256" key="7">
    <source>
        <dbReference type="PIRSR" id="PIRSR001084-1"/>
    </source>
</evidence>
<evidence type="ECO:0000313" key="13">
    <source>
        <dbReference type="EMBL" id="KRM10480.1"/>
    </source>
</evidence>
<dbReference type="SUPFAM" id="SSF51445">
    <property type="entry name" value="(Trans)glycosidases"/>
    <property type="match status" value="1"/>
</dbReference>
<feature type="binding site" evidence="8">
    <location>
        <position position="116"/>
    </location>
    <ligand>
        <name>substrate</name>
    </ligand>
</feature>
<dbReference type="PANTHER" id="PTHR36447:SF1">
    <property type="entry name" value="BETA-GALACTOSIDASE GANA"/>
    <property type="match status" value="1"/>
</dbReference>
<dbReference type="Pfam" id="PF08533">
    <property type="entry name" value="Glyco_hydro_42C"/>
    <property type="match status" value="1"/>
</dbReference>
<dbReference type="InterPro" id="IPR003476">
    <property type="entry name" value="Glyco_hydro_42"/>
</dbReference>
<dbReference type="InterPro" id="IPR013780">
    <property type="entry name" value="Glyco_hydro_b"/>
</dbReference>
<feature type="active site" description="Nucleophile" evidence="7">
    <location>
        <position position="313"/>
    </location>
</feature>
<dbReference type="Pfam" id="PF02449">
    <property type="entry name" value="Glyco_hydro_42"/>
    <property type="match status" value="1"/>
</dbReference>
<feature type="binding site" evidence="9">
    <location>
        <position position="120"/>
    </location>
    <ligand>
        <name>Zn(2+)</name>
        <dbReference type="ChEBI" id="CHEBI:29105"/>
    </ligand>
</feature>
<evidence type="ECO:0000256" key="6">
    <source>
        <dbReference type="PIRNR" id="PIRNR001084"/>
    </source>
</evidence>
<dbReference type="EC" id="3.2.1.23" evidence="3 6"/>
<feature type="binding site" evidence="8">
    <location>
        <position position="321"/>
    </location>
    <ligand>
        <name>substrate</name>
    </ligand>
</feature>
<keyword evidence="4 6" id="KW-0378">Hydrolase</keyword>
<evidence type="ECO:0000256" key="9">
    <source>
        <dbReference type="PIRSR" id="PIRSR001084-3"/>
    </source>
</evidence>
<proteinExistence type="inferred from homology"/>
<protein>
    <recommendedName>
        <fullName evidence="3 6">Beta-galactosidase</fullName>
        <shortName evidence="6">Beta-gal</shortName>
        <ecNumber evidence="3 6">3.2.1.23</ecNumber>
    </recommendedName>
</protein>
<organism evidence="13 14">
    <name type="scientific">Lapidilactobacillus concavus DSM 17758</name>
    <dbReference type="NCBI Taxonomy" id="1423735"/>
    <lineage>
        <taxon>Bacteria</taxon>
        <taxon>Bacillati</taxon>
        <taxon>Bacillota</taxon>
        <taxon>Bacilli</taxon>
        <taxon>Lactobacillales</taxon>
        <taxon>Lactobacillaceae</taxon>
        <taxon>Lapidilactobacillus</taxon>
    </lineage>
</organism>
<dbReference type="AlphaFoldDB" id="A0A0R1VXR6"/>
<gene>
    <name evidence="13" type="ORF">FC15_GL001457</name>
</gene>
<sequence length="682" mass="77345">MEVDFLETTQFKRILFGGDYNPDQWPKEVWYKDMQLLTKADINEATINVFSWALLQPAEDKYDFSMLDDIIQLLTENHFEIVLATSTAALPAWMVKNYPDVARTDFEGRHHRFGGRHNACPNSPTFQKYSRRLAAKLAERYGQLTNVVCWHVSNEYGGQCYCDNCASAFRVWLRDRYNDDIKQLNEAWNANFWSHTFYNWDEIFPPNDLSDAIGPDNATLAGLAIDYRRFMSDSILHNFTDERDAIRDYDATTPITTNLMGTFKDLDYFKWAKEMDLVSWDNYPAYNTPASYTAMCHDLMRGLKNGAPFMLMEQTPSQQNWQPYNSLKRPGQMRSMSYQAMAHGADTIQYFQLRQSRGATEKFHGAVIGHADTDQTRVFRETATLGKELAKLGTQTLGARTPAKVAIIFDWENYWALEYSSGPNVLLKYVDQIHRYYAAFYRQNVSVDFIPTDLTADEMATYDLIVAPVLYMVKPGVADALKTYVKNGGHFVTTFMSGIVDEHDNVYIGGYPGPLRDLLGVWVEEFDALPPEQSNQVIFNDGETSQCNLLCDVIHLEGAEELAKYGSGEFYANSPVVTTHQFGQGTAVYVGTQLVDAGLDHVVEKLIDQLQLTHYQTPNDVELTRRQVAGSTFYFLVNNTGHSTTVDLPIEGVDLLSQKLIPSGNLAVEPFDVKIIKASTAV</sequence>
<evidence type="ECO:0000256" key="2">
    <source>
        <dbReference type="ARBA" id="ARBA00005940"/>
    </source>
</evidence>
<feature type="binding site" evidence="9">
    <location>
        <position position="162"/>
    </location>
    <ligand>
        <name>Zn(2+)</name>
        <dbReference type="ChEBI" id="CHEBI:29105"/>
    </ligand>
</feature>
<dbReference type="InterPro" id="IPR029062">
    <property type="entry name" value="Class_I_gatase-like"/>
</dbReference>
<dbReference type="GO" id="GO:0004565">
    <property type="term" value="F:beta-galactosidase activity"/>
    <property type="evidence" value="ECO:0007669"/>
    <property type="project" value="UniProtKB-EC"/>
</dbReference>
<keyword evidence="14" id="KW-1185">Reference proteome</keyword>
<evidence type="ECO:0000256" key="5">
    <source>
        <dbReference type="ARBA" id="ARBA00023295"/>
    </source>
</evidence>
<feature type="domain" description="Glycoside hydrolase family 42 N-terminal" evidence="10">
    <location>
        <begin position="19"/>
        <end position="392"/>
    </location>
</feature>
<dbReference type="OrthoDB" id="9800974at2"/>
<dbReference type="Gene3D" id="3.20.20.80">
    <property type="entry name" value="Glycosidases"/>
    <property type="match status" value="1"/>
</dbReference>
<evidence type="ECO:0000259" key="12">
    <source>
        <dbReference type="Pfam" id="PF08533"/>
    </source>
</evidence>
<evidence type="ECO:0000256" key="3">
    <source>
        <dbReference type="ARBA" id="ARBA00012756"/>
    </source>
</evidence>
<dbReference type="STRING" id="1423735.FC15_GL001457"/>
<accession>A0A0R1VXR6</accession>
<dbReference type="Pfam" id="PF08532">
    <property type="entry name" value="Glyco_hydro_42M"/>
    <property type="match status" value="1"/>
</dbReference>
<dbReference type="Proteomes" id="UP000051315">
    <property type="component" value="Unassembled WGS sequence"/>
</dbReference>
<dbReference type="PANTHER" id="PTHR36447">
    <property type="entry name" value="BETA-GALACTOSIDASE GANA"/>
    <property type="match status" value="1"/>
</dbReference>
<evidence type="ECO:0000256" key="8">
    <source>
        <dbReference type="PIRSR" id="PIRSR001084-2"/>
    </source>
</evidence>
<name>A0A0R1VXR6_9LACO</name>
<dbReference type="PATRIC" id="fig|1423735.3.peg.1505"/>
<evidence type="ECO:0000259" key="11">
    <source>
        <dbReference type="Pfam" id="PF08532"/>
    </source>
</evidence>
<dbReference type="InterPro" id="IPR013529">
    <property type="entry name" value="Glyco_hydro_42_N"/>
</dbReference>
<feature type="binding site" evidence="9">
    <location>
        <position position="160"/>
    </location>
    <ligand>
        <name>Zn(2+)</name>
        <dbReference type="ChEBI" id="CHEBI:29105"/>
    </ligand>
</feature>
<comment type="similarity">
    <text evidence="2 6">Belongs to the glycosyl hydrolase 42 family.</text>
</comment>
<feature type="binding site" evidence="9">
    <location>
        <position position="165"/>
    </location>
    <ligand>
        <name>Zn(2+)</name>
        <dbReference type="ChEBI" id="CHEBI:29105"/>
    </ligand>
</feature>
<dbReference type="SUPFAM" id="SSF52317">
    <property type="entry name" value="Class I glutamine amidotransferase-like"/>
    <property type="match status" value="1"/>
</dbReference>
<feature type="binding site" evidence="8">
    <location>
        <position position="154"/>
    </location>
    <ligand>
        <name>substrate</name>
    </ligand>
</feature>
<feature type="domain" description="Beta-galactosidase C-terminal" evidence="12">
    <location>
        <begin position="620"/>
        <end position="677"/>
    </location>
</feature>
<dbReference type="GO" id="GO:0009341">
    <property type="term" value="C:beta-galactosidase complex"/>
    <property type="evidence" value="ECO:0007669"/>
    <property type="project" value="InterPro"/>
</dbReference>
<feature type="domain" description="Beta-galactosidase trimerisation" evidence="11">
    <location>
        <begin position="403"/>
        <end position="612"/>
    </location>
</feature>
<dbReference type="Gene3D" id="2.60.40.1180">
    <property type="entry name" value="Golgi alpha-mannosidase II"/>
    <property type="match status" value="1"/>
</dbReference>
<reference evidence="13 14" key="1">
    <citation type="journal article" date="2015" name="Genome Announc.">
        <title>Expanding the biotechnology potential of lactobacilli through comparative genomics of 213 strains and associated genera.</title>
        <authorList>
            <person name="Sun Z."/>
            <person name="Harris H.M."/>
            <person name="McCann A."/>
            <person name="Guo C."/>
            <person name="Argimon S."/>
            <person name="Zhang W."/>
            <person name="Yang X."/>
            <person name="Jeffery I.B."/>
            <person name="Cooney J.C."/>
            <person name="Kagawa T.F."/>
            <person name="Liu W."/>
            <person name="Song Y."/>
            <person name="Salvetti E."/>
            <person name="Wrobel A."/>
            <person name="Rasinkangas P."/>
            <person name="Parkhill J."/>
            <person name="Rea M.C."/>
            <person name="O'Sullivan O."/>
            <person name="Ritari J."/>
            <person name="Douillard F.P."/>
            <person name="Paul Ross R."/>
            <person name="Yang R."/>
            <person name="Briner A.E."/>
            <person name="Felis G.E."/>
            <person name="de Vos W.M."/>
            <person name="Barrangou R."/>
            <person name="Klaenhammer T.R."/>
            <person name="Caufield P.W."/>
            <person name="Cui Y."/>
            <person name="Zhang H."/>
            <person name="O'Toole P.W."/>
        </authorList>
    </citation>
    <scope>NUCLEOTIDE SEQUENCE [LARGE SCALE GENOMIC DNA]</scope>
    <source>
        <strain evidence="13 14">DSM 17758</strain>
    </source>
</reference>
<evidence type="ECO:0000256" key="4">
    <source>
        <dbReference type="ARBA" id="ARBA00022801"/>
    </source>
</evidence>
<feature type="active site" description="Proton donor" evidence="7">
    <location>
        <position position="155"/>
    </location>
</feature>
<dbReference type="InterPro" id="IPR017853">
    <property type="entry name" value="GH"/>
</dbReference>
<dbReference type="EMBL" id="AZFX01000038">
    <property type="protein sequence ID" value="KRM10480.1"/>
    <property type="molecule type" value="Genomic_DNA"/>
</dbReference>
<dbReference type="InterPro" id="IPR013739">
    <property type="entry name" value="Beta_galactosidase_C"/>
</dbReference>
<dbReference type="GO" id="GO:0006012">
    <property type="term" value="P:galactose metabolic process"/>
    <property type="evidence" value="ECO:0007669"/>
    <property type="project" value="InterPro"/>
</dbReference>
<evidence type="ECO:0000313" key="14">
    <source>
        <dbReference type="Proteomes" id="UP000051315"/>
    </source>
</evidence>
<evidence type="ECO:0000256" key="1">
    <source>
        <dbReference type="ARBA" id="ARBA00001412"/>
    </source>
</evidence>
<dbReference type="InterPro" id="IPR013738">
    <property type="entry name" value="Beta_galactosidase_Trimer"/>
</dbReference>
<keyword evidence="5 6" id="KW-0326">Glycosidase</keyword>
<dbReference type="CDD" id="cd03143">
    <property type="entry name" value="A4_beta-galactosidase_middle_domain"/>
    <property type="match status" value="1"/>
</dbReference>
<dbReference type="GO" id="GO:0046872">
    <property type="term" value="F:metal ion binding"/>
    <property type="evidence" value="ECO:0007669"/>
    <property type="project" value="UniProtKB-KW"/>
</dbReference>
<keyword evidence="9" id="KW-0862">Zinc</keyword>
<comment type="catalytic activity">
    <reaction evidence="1 6">
        <text>Hydrolysis of terminal non-reducing beta-D-galactose residues in beta-D-galactosides.</text>
        <dbReference type="EC" id="3.2.1.23"/>
    </reaction>
</comment>
<dbReference type="Gene3D" id="3.40.50.880">
    <property type="match status" value="1"/>
</dbReference>
<dbReference type="PIRSF" id="PIRSF001084">
    <property type="entry name" value="B-galactosidase"/>
    <property type="match status" value="1"/>
</dbReference>
<keyword evidence="9" id="KW-0479">Metal-binding</keyword>